<name>A0A6N2TH32_9BACT</name>
<dbReference type="RefSeq" id="WP_102733125.1">
    <property type="nucleotide sequence ID" value="NZ_CACRSS010000016.1"/>
</dbReference>
<dbReference type="InterPro" id="IPR051532">
    <property type="entry name" value="Ester_Hydrolysis_Enzymes"/>
</dbReference>
<dbReference type="InterPro" id="IPR029058">
    <property type="entry name" value="AB_hydrolase_fold"/>
</dbReference>
<protein>
    <submittedName>
        <fullName evidence="4">Alpha/beta hydrolase family protein</fullName>
    </submittedName>
</protein>
<dbReference type="InterPro" id="IPR036514">
    <property type="entry name" value="SGNH_hydro_sf"/>
</dbReference>
<evidence type="ECO:0000259" key="2">
    <source>
        <dbReference type="Pfam" id="PF00326"/>
    </source>
</evidence>
<dbReference type="PANTHER" id="PTHR30383:SF5">
    <property type="entry name" value="SGNH HYDROLASE-TYPE ESTERASE DOMAIN-CONTAINING PROTEIN"/>
    <property type="match status" value="1"/>
</dbReference>
<reference evidence="4" key="1">
    <citation type="submission" date="2019-11" db="EMBL/GenBank/DDBJ databases">
        <authorList>
            <person name="Feng L."/>
        </authorList>
    </citation>
    <scope>NUCLEOTIDE SEQUENCE</scope>
    <source>
        <strain evidence="4">AMuciniphilaLFYP55</strain>
    </source>
</reference>
<dbReference type="GO" id="GO:0008236">
    <property type="term" value="F:serine-type peptidase activity"/>
    <property type="evidence" value="ECO:0007669"/>
    <property type="project" value="InterPro"/>
</dbReference>
<evidence type="ECO:0000259" key="3">
    <source>
        <dbReference type="Pfam" id="PF13472"/>
    </source>
</evidence>
<feature type="domain" description="Peptidase S9 prolyl oligopeptidase catalytic" evidence="2">
    <location>
        <begin position="355"/>
        <end position="510"/>
    </location>
</feature>
<dbReference type="Gene3D" id="3.40.50.1820">
    <property type="entry name" value="alpha/beta hydrolase"/>
    <property type="match status" value="1"/>
</dbReference>
<accession>A0A6N2TH32</accession>
<proteinExistence type="predicted"/>
<dbReference type="InterPro" id="IPR001375">
    <property type="entry name" value="Peptidase_S9_cat"/>
</dbReference>
<dbReference type="Gene3D" id="3.40.50.1110">
    <property type="entry name" value="SGNH hydrolase"/>
    <property type="match status" value="1"/>
</dbReference>
<feature type="region of interest" description="Disordered" evidence="1">
    <location>
        <begin position="533"/>
        <end position="569"/>
    </location>
</feature>
<gene>
    <name evidence="4" type="ORF">AMLFYP55_00407</name>
</gene>
<dbReference type="SUPFAM" id="SSF52266">
    <property type="entry name" value="SGNH hydrolase"/>
    <property type="match status" value="1"/>
</dbReference>
<dbReference type="Pfam" id="PF13472">
    <property type="entry name" value="Lipase_GDSL_2"/>
    <property type="match status" value="1"/>
</dbReference>
<dbReference type="InterPro" id="IPR013830">
    <property type="entry name" value="SGNH_hydro"/>
</dbReference>
<keyword evidence="4" id="KW-0378">Hydrolase</keyword>
<dbReference type="PANTHER" id="PTHR30383">
    <property type="entry name" value="THIOESTERASE 1/PROTEASE 1/LYSOPHOSPHOLIPASE L1"/>
    <property type="match status" value="1"/>
</dbReference>
<feature type="domain" description="SGNH hydrolase-type esterase" evidence="3">
    <location>
        <begin position="30"/>
        <end position="219"/>
    </location>
</feature>
<dbReference type="GO" id="GO:0006508">
    <property type="term" value="P:proteolysis"/>
    <property type="evidence" value="ECO:0007669"/>
    <property type="project" value="InterPro"/>
</dbReference>
<dbReference type="GO" id="GO:0004622">
    <property type="term" value="F:phosphatidylcholine lysophospholipase activity"/>
    <property type="evidence" value="ECO:0007669"/>
    <property type="project" value="TreeGrafter"/>
</dbReference>
<dbReference type="SUPFAM" id="SSF53474">
    <property type="entry name" value="alpha/beta-Hydrolases"/>
    <property type="match status" value="1"/>
</dbReference>
<dbReference type="Pfam" id="PF00326">
    <property type="entry name" value="Peptidase_S9"/>
    <property type="match status" value="1"/>
</dbReference>
<sequence>MRMTTLRIIPVLLALFLAHAMGGEPKIAILGDSIPYSGQWPALVEAALRQAPAYRHAEIVSMALPSETVSGLSEPGHAGGAFPRPCLHDRLDSILSKYAPTLVIACYGMNDGMMQPFSESGFQAYQQGMERLKKRVEDSGAQFIAITPPPYMADTPEKDAARYNQVLDTYAAWLASRKKDGWKVVDMRPELGRQIREAKKRNPRFIYAGDGVHPGQEGHFMIARAIWPPLASILRVPARVRFPERDEFRKALERHNLYKLAWLTETGHRRPGIPKGVPVSVLPCIREGVAVSDWHGFPSLHFKVAGRNATLVLPKTPAENRPWIWRQEFFGNEPQADIALLKEGFHVAYVDVQNMYGAPAAMDIMDRFYETLVRDYRLSPKTVLEGFSRGGLFSFNWAALHPGRVAAIYADAPVCDVASWPGGRGKGTGSPEDWLRLLDVYGATEQEALSGKLSPVNRLAPLANARIPVLAVVGDADGVVPLEENMAVVERKYRAMGGSIRVIHKPGAGHHPHSLPDPAPIVEFILKSVRGTGSAAAEQGTPVSGKPLSPSRKAPSAFPVRPALGNGGD</sequence>
<evidence type="ECO:0000256" key="1">
    <source>
        <dbReference type="SAM" id="MobiDB-lite"/>
    </source>
</evidence>
<dbReference type="AlphaFoldDB" id="A0A6N2TH32"/>
<evidence type="ECO:0000313" key="4">
    <source>
        <dbReference type="EMBL" id="VYT04885.1"/>
    </source>
</evidence>
<dbReference type="EMBL" id="CACRSS010000016">
    <property type="protein sequence ID" value="VYT04885.1"/>
    <property type="molecule type" value="Genomic_DNA"/>
</dbReference>
<organism evidence="4">
    <name type="scientific">Akkermansia muciniphila</name>
    <dbReference type="NCBI Taxonomy" id="239935"/>
    <lineage>
        <taxon>Bacteria</taxon>
        <taxon>Pseudomonadati</taxon>
        <taxon>Verrucomicrobiota</taxon>
        <taxon>Verrucomicrobiia</taxon>
        <taxon>Verrucomicrobiales</taxon>
        <taxon>Akkermansiaceae</taxon>
        <taxon>Akkermansia</taxon>
    </lineage>
</organism>